<dbReference type="InterPro" id="IPR012171">
    <property type="entry name" value="Fatty_acid_desaturase"/>
</dbReference>
<feature type="transmembrane region" description="Helical" evidence="1">
    <location>
        <begin position="62"/>
        <end position="85"/>
    </location>
</feature>
<evidence type="ECO:0000313" key="4">
    <source>
        <dbReference type="Proteomes" id="UP000219869"/>
    </source>
</evidence>
<reference evidence="3 4" key="1">
    <citation type="submission" date="2017-09" db="EMBL/GenBank/DDBJ databases">
        <title>Large-scale bioinformatics analysis of Bacillus genomes uncovers conserved roles of natural products in bacterial physiology.</title>
        <authorList>
            <consortium name="Agbiome Team Llc"/>
            <person name="Bleich R.M."/>
            <person name="Kirk G.J."/>
            <person name="Santa Maria K.C."/>
            <person name="Allen S.E."/>
            <person name="Farag S."/>
            <person name="Shank E.A."/>
            <person name="Bowers A."/>
        </authorList>
    </citation>
    <scope>NUCLEOTIDE SEQUENCE [LARGE SCALE GENOMIC DNA]</scope>
    <source>
        <strain evidence="3 4">AFS006334</strain>
    </source>
</reference>
<feature type="transmembrane region" description="Helical" evidence="1">
    <location>
        <begin position="218"/>
        <end position="238"/>
    </location>
</feature>
<dbReference type="PANTHER" id="PTHR19353">
    <property type="entry name" value="FATTY ACID DESATURASE 2"/>
    <property type="match status" value="1"/>
</dbReference>
<accession>A0A9X6UIX2</accession>
<dbReference type="InterPro" id="IPR005804">
    <property type="entry name" value="FA_desaturase_dom"/>
</dbReference>
<dbReference type="EMBL" id="NTXW01000044">
    <property type="protein sequence ID" value="PEQ83428.1"/>
    <property type="molecule type" value="Genomic_DNA"/>
</dbReference>
<dbReference type="PANTHER" id="PTHR19353:SF19">
    <property type="entry name" value="DELTA(5) FATTY ACID DESATURASE C-RELATED"/>
    <property type="match status" value="1"/>
</dbReference>
<feature type="transmembrane region" description="Helical" evidence="1">
    <location>
        <begin position="163"/>
        <end position="180"/>
    </location>
</feature>
<proteinExistence type="predicted"/>
<dbReference type="Proteomes" id="UP000219869">
    <property type="component" value="Unassembled WGS sequence"/>
</dbReference>
<dbReference type="GO" id="GO:0008610">
    <property type="term" value="P:lipid biosynthetic process"/>
    <property type="evidence" value="ECO:0007669"/>
    <property type="project" value="UniProtKB-ARBA"/>
</dbReference>
<evidence type="ECO:0000256" key="1">
    <source>
        <dbReference type="SAM" id="Phobius"/>
    </source>
</evidence>
<feature type="transmembrane region" description="Helical" evidence="1">
    <location>
        <begin position="97"/>
        <end position="117"/>
    </location>
</feature>
<sequence>MFKEMDINIKQQPSTYYQREIRKSMPKEVFKNNPKRLLWLFFHLLLIFFFSFLIIYTQNILIRLISSIFIGNSLGTLGFLGHEILHGTVIKGKKTMLFFGGICMLHWGLPPQVWVAWHNRQHHHHTNKWFDDPDCFGPVEMYKKSRWVQFMEKLTPGSGTKRSYAFLLYWFSLHTLYNILKNPKAFKFEKNRKYGLMYFIGVTTFWLFVSSLATNQGWLFLMLIPLAVSNFIMMSYVATNHFISPSTNNIVDPLINTLTVRSNAFVEKIHLQNNFHVEHHLFPDINPSNAEKVRNVLKERWPERYQEMPHAEALRLVYKTPRFYSKCTELENPRTGQKSETLLSHYLDI</sequence>
<keyword evidence="1" id="KW-0472">Membrane</keyword>
<dbReference type="Pfam" id="PF00487">
    <property type="entry name" value="FA_desaturase"/>
    <property type="match status" value="1"/>
</dbReference>
<name>A0A9X6UIX2_BACCE</name>
<evidence type="ECO:0000313" key="3">
    <source>
        <dbReference type="EMBL" id="PEQ83428.1"/>
    </source>
</evidence>
<dbReference type="GO" id="GO:0016020">
    <property type="term" value="C:membrane"/>
    <property type="evidence" value="ECO:0007669"/>
    <property type="project" value="TreeGrafter"/>
</dbReference>
<dbReference type="GO" id="GO:0016717">
    <property type="term" value="F:oxidoreductase activity, acting on paired donors, with oxidation of a pair of donors resulting in the reduction of molecular oxygen to two molecules of water"/>
    <property type="evidence" value="ECO:0007669"/>
    <property type="project" value="TreeGrafter"/>
</dbReference>
<feature type="transmembrane region" description="Helical" evidence="1">
    <location>
        <begin position="37"/>
        <end position="56"/>
    </location>
</feature>
<keyword evidence="1" id="KW-1133">Transmembrane helix</keyword>
<protein>
    <recommendedName>
        <fullName evidence="2">Fatty acid desaturase domain-containing protein</fullName>
    </recommendedName>
</protein>
<feature type="domain" description="Fatty acid desaturase" evidence="2">
    <location>
        <begin position="63"/>
        <end position="308"/>
    </location>
</feature>
<feature type="transmembrane region" description="Helical" evidence="1">
    <location>
        <begin position="192"/>
        <end position="212"/>
    </location>
</feature>
<dbReference type="AlphaFoldDB" id="A0A9X6UIX2"/>
<keyword evidence="1" id="KW-0812">Transmembrane</keyword>
<dbReference type="RefSeq" id="WP_098324088.1">
    <property type="nucleotide sequence ID" value="NZ_NTXW01000044.1"/>
</dbReference>
<comment type="caution">
    <text evidence="3">The sequence shown here is derived from an EMBL/GenBank/DDBJ whole genome shotgun (WGS) entry which is preliminary data.</text>
</comment>
<organism evidence="3 4">
    <name type="scientific">Bacillus cereus</name>
    <dbReference type="NCBI Taxonomy" id="1396"/>
    <lineage>
        <taxon>Bacteria</taxon>
        <taxon>Bacillati</taxon>
        <taxon>Bacillota</taxon>
        <taxon>Bacilli</taxon>
        <taxon>Bacillales</taxon>
        <taxon>Bacillaceae</taxon>
        <taxon>Bacillus</taxon>
        <taxon>Bacillus cereus group</taxon>
    </lineage>
</organism>
<gene>
    <name evidence="3" type="ORF">CN475_23120</name>
</gene>
<evidence type="ECO:0000259" key="2">
    <source>
        <dbReference type="Pfam" id="PF00487"/>
    </source>
</evidence>